<comment type="caution">
    <text evidence="4">The sequence shown here is derived from an EMBL/GenBank/DDBJ whole genome shotgun (WGS) entry which is preliminary data.</text>
</comment>
<evidence type="ECO:0000256" key="2">
    <source>
        <dbReference type="ARBA" id="ARBA00024195"/>
    </source>
</evidence>
<feature type="domain" description="Peptidase S1" evidence="3">
    <location>
        <begin position="1"/>
        <end position="112"/>
    </location>
</feature>
<proteinExistence type="inferred from homology"/>
<accession>A0AAN7PCM3</accession>
<protein>
    <recommendedName>
        <fullName evidence="3">Peptidase S1 domain-containing protein</fullName>
    </recommendedName>
</protein>
<dbReference type="Proteomes" id="UP001353858">
    <property type="component" value="Unassembled WGS sequence"/>
</dbReference>
<sequence>MYATGFGSKQKNGAFVDVKKKVVVTLASRNTYFNNTNVTQYNRDNFICAMESQNNTVHLCDGDYGGPLMILDKFQWYLHGLYSWSVNNCNGQDPVFFTRVGTYLDWIRDNVHL</sequence>
<gene>
    <name evidence="4" type="ORF">RN001_007077</name>
</gene>
<dbReference type="GO" id="GO:0006508">
    <property type="term" value="P:proteolysis"/>
    <property type="evidence" value="ECO:0007669"/>
    <property type="project" value="InterPro"/>
</dbReference>
<reference evidence="5" key="1">
    <citation type="submission" date="2023-01" db="EMBL/GenBank/DDBJ databases">
        <title>Key to firefly adult light organ development and bioluminescence: homeobox transcription factors regulate luciferase expression and transportation to peroxisome.</title>
        <authorList>
            <person name="Fu X."/>
        </authorList>
    </citation>
    <scope>NUCLEOTIDE SEQUENCE [LARGE SCALE GENOMIC DNA]</scope>
</reference>
<organism evidence="4 5">
    <name type="scientific">Aquatica leii</name>
    <dbReference type="NCBI Taxonomy" id="1421715"/>
    <lineage>
        <taxon>Eukaryota</taxon>
        <taxon>Metazoa</taxon>
        <taxon>Ecdysozoa</taxon>
        <taxon>Arthropoda</taxon>
        <taxon>Hexapoda</taxon>
        <taxon>Insecta</taxon>
        <taxon>Pterygota</taxon>
        <taxon>Neoptera</taxon>
        <taxon>Endopterygota</taxon>
        <taxon>Coleoptera</taxon>
        <taxon>Polyphaga</taxon>
        <taxon>Elateriformia</taxon>
        <taxon>Elateroidea</taxon>
        <taxon>Lampyridae</taxon>
        <taxon>Luciolinae</taxon>
        <taxon>Aquatica</taxon>
    </lineage>
</organism>
<dbReference type="PROSITE" id="PS50240">
    <property type="entry name" value="TRYPSIN_DOM"/>
    <property type="match status" value="1"/>
</dbReference>
<evidence type="ECO:0000256" key="1">
    <source>
        <dbReference type="ARBA" id="ARBA00023157"/>
    </source>
</evidence>
<dbReference type="InterPro" id="IPR043504">
    <property type="entry name" value="Peptidase_S1_PA_chymotrypsin"/>
</dbReference>
<keyword evidence="1" id="KW-1015">Disulfide bond</keyword>
<dbReference type="InterPro" id="IPR001254">
    <property type="entry name" value="Trypsin_dom"/>
</dbReference>
<keyword evidence="5" id="KW-1185">Reference proteome</keyword>
<dbReference type="InterPro" id="IPR009003">
    <property type="entry name" value="Peptidase_S1_PA"/>
</dbReference>
<dbReference type="InterPro" id="IPR051487">
    <property type="entry name" value="Ser/Thr_Proteases_Immune/Dev"/>
</dbReference>
<evidence type="ECO:0000259" key="3">
    <source>
        <dbReference type="PROSITE" id="PS50240"/>
    </source>
</evidence>
<dbReference type="AlphaFoldDB" id="A0AAN7PCM3"/>
<dbReference type="Pfam" id="PF00089">
    <property type="entry name" value="Trypsin"/>
    <property type="match status" value="1"/>
</dbReference>
<name>A0AAN7PCM3_9COLE</name>
<dbReference type="Gene3D" id="2.40.10.10">
    <property type="entry name" value="Trypsin-like serine proteases"/>
    <property type="match status" value="1"/>
</dbReference>
<dbReference type="SUPFAM" id="SSF50494">
    <property type="entry name" value="Trypsin-like serine proteases"/>
    <property type="match status" value="1"/>
</dbReference>
<evidence type="ECO:0000313" key="4">
    <source>
        <dbReference type="EMBL" id="KAK4878931.1"/>
    </source>
</evidence>
<comment type="similarity">
    <text evidence="2">Belongs to the peptidase S1 family. CLIP subfamily.</text>
</comment>
<dbReference type="PANTHER" id="PTHR24256">
    <property type="entry name" value="TRYPTASE-RELATED"/>
    <property type="match status" value="1"/>
</dbReference>
<evidence type="ECO:0000313" key="5">
    <source>
        <dbReference type="Proteomes" id="UP001353858"/>
    </source>
</evidence>
<dbReference type="EMBL" id="JARPUR010000003">
    <property type="protein sequence ID" value="KAK4878931.1"/>
    <property type="molecule type" value="Genomic_DNA"/>
</dbReference>
<dbReference type="GO" id="GO:0004252">
    <property type="term" value="F:serine-type endopeptidase activity"/>
    <property type="evidence" value="ECO:0007669"/>
    <property type="project" value="InterPro"/>
</dbReference>